<comment type="caution">
    <text evidence="2">The sequence shown here is derived from an EMBL/GenBank/DDBJ whole genome shotgun (WGS) entry which is preliminary data.</text>
</comment>
<feature type="compositionally biased region" description="Polar residues" evidence="1">
    <location>
        <begin position="284"/>
        <end position="294"/>
    </location>
</feature>
<reference evidence="2" key="1">
    <citation type="journal article" date="2020" name="Mol. Plant Microbe Interact.">
        <title>Genome Sequence of the Biocontrol Agent Coniothyrium minitans strain Conio (IMI 134523).</title>
        <authorList>
            <person name="Patel D."/>
            <person name="Shittu T.A."/>
            <person name="Baroncelli R."/>
            <person name="Muthumeenakshi S."/>
            <person name="Osborne T.H."/>
            <person name="Janganan T.K."/>
            <person name="Sreenivasaprasad S."/>
        </authorList>
    </citation>
    <scope>NUCLEOTIDE SEQUENCE</scope>
    <source>
        <strain evidence="2">Conio</strain>
    </source>
</reference>
<dbReference type="Proteomes" id="UP000756921">
    <property type="component" value="Unassembled WGS sequence"/>
</dbReference>
<dbReference type="AlphaFoldDB" id="A0A9P6KQW7"/>
<dbReference type="OrthoDB" id="4716584at2759"/>
<evidence type="ECO:0000313" key="2">
    <source>
        <dbReference type="EMBL" id="KAF9736208.1"/>
    </source>
</evidence>
<feature type="region of interest" description="Disordered" evidence="1">
    <location>
        <begin position="447"/>
        <end position="467"/>
    </location>
</feature>
<dbReference type="EMBL" id="WJXW01000005">
    <property type="protein sequence ID" value="KAF9736208.1"/>
    <property type="molecule type" value="Genomic_DNA"/>
</dbReference>
<evidence type="ECO:0000256" key="1">
    <source>
        <dbReference type="SAM" id="MobiDB-lite"/>
    </source>
</evidence>
<gene>
    <name evidence="2" type="ORF">PMIN01_06123</name>
</gene>
<feature type="compositionally biased region" description="Basic and acidic residues" evidence="1">
    <location>
        <begin position="21"/>
        <end position="33"/>
    </location>
</feature>
<accession>A0A9P6KQW7</accession>
<organism evidence="2 3">
    <name type="scientific">Paraphaeosphaeria minitans</name>
    <dbReference type="NCBI Taxonomy" id="565426"/>
    <lineage>
        <taxon>Eukaryota</taxon>
        <taxon>Fungi</taxon>
        <taxon>Dikarya</taxon>
        <taxon>Ascomycota</taxon>
        <taxon>Pezizomycotina</taxon>
        <taxon>Dothideomycetes</taxon>
        <taxon>Pleosporomycetidae</taxon>
        <taxon>Pleosporales</taxon>
        <taxon>Massarineae</taxon>
        <taxon>Didymosphaeriaceae</taxon>
        <taxon>Paraphaeosphaeria</taxon>
    </lineage>
</organism>
<feature type="compositionally biased region" description="Polar residues" evidence="1">
    <location>
        <begin position="37"/>
        <end position="47"/>
    </location>
</feature>
<feature type="compositionally biased region" description="Basic and acidic residues" evidence="1">
    <location>
        <begin position="66"/>
        <end position="76"/>
    </location>
</feature>
<sequence length="763" mass="86208">MAATMPPRQFNVEPIETTTKSSKEMREGADGPKRSRFTIQPVETTTRTNRRLPIEAIEATTRSSKHTPEHDKEGPKRPAKFTPEPVETSHKTNRRFAPEPIETTTRSSRDQPCTEVEEPKPRRKFAPEPVETTKKTNRRFATQPIEHSEKKSRKKSTDEPDNQTSKPRKFAIEPVETSAKTNRRFAPEPVEASVRSSRKKFANDWESETAKPRTKFAPEPVETSTKTNRGSRKKFAEEWESQTSTKKQEKKPRKFAPELLGTASRSRRAPEERPSLRRLEKLKTSPQHDITGTPPNVPFDFSQNPLFLEIQRATSPLNQRRMPKCRPSHHCFYVPDLDPIESSESEGETPSPFNYPCRAYCYEKHSYKEPTRMRESVDEQTSGYLLELAAKAVEKQLREQEMAAFPNGNYYEHVDHFVDADDESTDSSKPGSTTFSEVNWGLKAMHQHREEQENQEPTSGISPKSLFKPSPWANVAAGIKTEKDIIGYQKNEEIERMRRDARPPMLGKDIKFPRCASPEPARFDTTQGCDAVKIAMCYLSEQAQQAEKSEKGESLWCGQGNGKNLSRVSSLWSVASSNHEKKEKEGLWAGCCVKDEAPKGPTGILTPRVEREDLLSPCPTPSRGSLLPPTPPASNADFACIDEKLTFALSIEEDYGDDFVTQVYNYLSLGYPSMAQPFDDDLSRISNIPISDLRQDDHLAESKGYIRLGADGNLTDAEITEESCMRWRALRVYIREWAKQHPNMAGDGLGGAGIAVRKGSWAV</sequence>
<name>A0A9P6KQW7_9PLEO</name>
<feature type="compositionally biased region" description="Basic and acidic residues" evidence="1">
    <location>
        <begin position="268"/>
        <end position="283"/>
    </location>
</feature>
<keyword evidence="3" id="KW-1185">Reference proteome</keyword>
<evidence type="ECO:0000313" key="3">
    <source>
        <dbReference type="Proteomes" id="UP000756921"/>
    </source>
</evidence>
<protein>
    <submittedName>
        <fullName evidence="2">Uncharacterized protein</fullName>
    </submittedName>
</protein>
<proteinExistence type="predicted"/>
<feature type="region of interest" description="Disordered" evidence="1">
    <location>
        <begin position="1"/>
        <end position="295"/>
    </location>
</feature>